<protein>
    <submittedName>
        <fullName evidence="1">Uncharacterized protein</fullName>
    </submittedName>
</protein>
<proteinExistence type="predicted"/>
<name>A0AAW0J0N3_QUESU</name>
<accession>A0AAW0J0N3</accession>
<keyword evidence="2" id="KW-1185">Reference proteome</keyword>
<dbReference type="EMBL" id="PKMF04000749">
    <property type="protein sequence ID" value="KAK7820224.1"/>
    <property type="molecule type" value="Genomic_DNA"/>
</dbReference>
<evidence type="ECO:0000313" key="2">
    <source>
        <dbReference type="Proteomes" id="UP000237347"/>
    </source>
</evidence>
<dbReference type="Proteomes" id="UP000237347">
    <property type="component" value="Unassembled WGS sequence"/>
</dbReference>
<evidence type="ECO:0000313" key="1">
    <source>
        <dbReference type="EMBL" id="KAK7820224.1"/>
    </source>
</evidence>
<gene>
    <name evidence="1" type="ORF">CFP56_039158</name>
</gene>
<organism evidence="1 2">
    <name type="scientific">Quercus suber</name>
    <name type="common">Cork oak</name>
    <dbReference type="NCBI Taxonomy" id="58331"/>
    <lineage>
        <taxon>Eukaryota</taxon>
        <taxon>Viridiplantae</taxon>
        <taxon>Streptophyta</taxon>
        <taxon>Embryophyta</taxon>
        <taxon>Tracheophyta</taxon>
        <taxon>Spermatophyta</taxon>
        <taxon>Magnoliopsida</taxon>
        <taxon>eudicotyledons</taxon>
        <taxon>Gunneridae</taxon>
        <taxon>Pentapetalae</taxon>
        <taxon>rosids</taxon>
        <taxon>fabids</taxon>
        <taxon>Fagales</taxon>
        <taxon>Fagaceae</taxon>
        <taxon>Quercus</taxon>
    </lineage>
</organism>
<sequence>MASPGDMMKKDIDKIIYSRGEWFVGEVLACNLHSAAPERQLFLMLRTSSSCMEIEPWDSQHFATRAKRLVLVGGLKDVRLRWT</sequence>
<dbReference type="AlphaFoldDB" id="A0AAW0J0N3"/>
<reference evidence="1 2" key="1">
    <citation type="journal article" date="2018" name="Sci. Data">
        <title>The draft genome sequence of cork oak.</title>
        <authorList>
            <person name="Ramos A.M."/>
            <person name="Usie A."/>
            <person name="Barbosa P."/>
            <person name="Barros P.M."/>
            <person name="Capote T."/>
            <person name="Chaves I."/>
            <person name="Simoes F."/>
            <person name="Abreu I."/>
            <person name="Carrasquinho I."/>
            <person name="Faro C."/>
            <person name="Guimaraes J.B."/>
            <person name="Mendonca D."/>
            <person name="Nobrega F."/>
            <person name="Rodrigues L."/>
            <person name="Saibo N.J.M."/>
            <person name="Varela M.C."/>
            <person name="Egas C."/>
            <person name="Matos J."/>
            <person name="Miguel C.M."/>
            <person name="Oliveira M.M."/>
            <person name="Ricardo C.P."/>
            <person name="Goncalves S."/>
        </authorList>
    </citation>
    <scope>NUCLEOTIDE SEQUENCE [LARGE SCALE GENOMIC DNA]</scope>
    <source>
        <strain evidence="2">cv. HL8</strain>
    </source>
</reference>
<comment type="caution">
    <text evidence="1">The sequence shown here is derived from an EMBL/GenBank/DDBJ whole genome shotgun (WGS) entry which is preliminary data.</text>
</comment>